<evidence type="ECO:0000313" key="3">
    <source>
        <dbReference type="Proteomes" id="UP000263642"/>
    </source>
</evidence>
<dbReference type="GeneID" id="98650204"/>
<dbReference type="Proteomes" id="UP000322887">
    <property type="component" value="Chromosome"/>
</dbReference>
<protein>
    <submittedName>
        <fullName evidence="1">Uncharacterized protein</fullName>
    </submittedName>
</protein>
<dbReference type="RefSeq" id="WP_002645404.1">
    <property type="nucleotide sequence ID" value="NZ_CP036353.1"/>
</dbReference>
<organism evidence="1 3">
    <name type="scientific">Gimesia maris</name>
    <dbReference type="NCBI Taxonomy" id="122"/>
    <lineage>
        <taxon>Bacteria</taxon>
        <taxon>Pseudomonadati</taxon>
        <taxon>Planctomycetota</taxon>
        <taxon>Planctomycetia</taxon>
        <taxon>Planctomycetales</taxon>
        <taxon>Planctomycetaceae</taxon>
        <taxon>Gimesia</taxon>
    </lineage>
</organism>
<evidence type="ECO:0000313" key="4">
    <source>
        <dbReference type="Proteomes" id="UP000322887"/>
    </source>
</evidence>
<dbReference type="EMBL" id="CP042910">
    <property type="protein sequence ID" value="QEG19877.1"/>
    <property type="molecule type" value="Genomic_DNA"/>
</dbReference>
<dbReference type="AlphaFoldDB" id="A0A3D3R4A3"/>
<proteinExistence type="predicted"/>
<dbReference type="EMBL" id="DQAY01000066">
    <property type="protein sequence ID" value="HCO23653.1"/>
    <property type="molecule type" value="Genomic_DNA"/>
</dbReference>
<name>A0A3D3R4A3_9PLAN</name>
<reference evidence="2 4" key="2">
    <citation type="submission" date="2019-08" db="EMBL/GenBank/DDBJ databases">
        <title>Deep-cultivation of Planctomycetes and their phenomic and genomic characterization uncovers novel biology.</title>
        <authorList>
            <person name="Wiegand S."/>
            <person name="Jogler M."/>
            <person name="Boedeker C."/>
            <person name="Pinto D."/>
            <person name="Vollmers J."/>
            <person name="Rivas-Marin E."/>
            <person name="Kohn T."/>
            <person name="Peeters S.H."/>
            <person name="Heuer A."/>
            <person name="Rast P."/>
            <person name="Oberbeckmann S."/>
            <person name="Bunk B."/>
            <person name="Jeske O."/>
            <person name="Meyerdierks A."/>
            <person name="Storesund J.E."/>
            <person name="Kallscheuer N."/>
            <person name="Luecker S."/>
            <person name="Lage O.M."/>
            <person name="Pohl T."/>
            <person name="Merkel B.J."/>
            <person name="Hornburger P."/>
            <person name="Mueller R.-W."/>
            <person name="Bruemmer F."/>
            <person name="Labrenz M."/>
            <person name="Spormann A.M."/>
            <person name="Op den Camp H."/>
            <person name="Overmann J."/>
            <person name="Amann R."/>
            <person name="Jetten M.S.M."/>
            <person name="Mascher T."/>
            <person name="Medema M.H."/>
            <person name="Devos D.P."/>
            <person name="Kaster A.-K."/>
            <person name="Ovreas L."/>
            <person name="Rohde M."/>
            <person name="Galperin M.Y."/>
            <person name="Jogler C."/>
        </authorList>
    </citation>
    <scope>NUCLEOTIDE SEQUENCE [LARGE SCALE GENOMIC DNA]</scope>
    <source>
        <strain evidence="2 4">DSM 8797</strain>
    </source>
</reference>
<evidence type="ECO:0000313" key="2">
    <source>
        <dbReference type="EMBL" id="QEG19877.1"/>
    </source>
</evidence>
<gene>
    <name evidence="1" type="ORF">DIT97_11565</name>
    <name evidence="2" type="ORF">GmarT_57840</name>
</gene>
<reference evidence="1 3" key="1">
    <citation type="journal article" date="2018" name="Nat. Biotechnol.">
        <title>A standardized bacterial taxonomy based on genome phylogeny substantially revises the tree of life.</title>
        <authorList>
            <person name="Parks D.H."/>
            <person name="Chuvochina M."/>
            <person name="Waite D.W."/>
            <person name="Rinke C."/>
            <person name="Skarshewski A."/>
            <person name="Chaumeil P.A."/>
            <person name="Hugenholtz P."/>
        </authorList>
    </citation>
    <scope>NUCLEOTIDE SEQUENCE [LARGE SCALE GENOMIC DNA]</scope>
    <source>
        <strain evidence="1">UBA9375</strain>
    </source>
</reference>
<dbReference type="Proteomes" id="UP000263642">
    <property type="component" value="Unassembled WGS sequence"/>
</dbReference>
<accession>A0A517XK16</accession>
<keyword evidence="4" id="KW-1185">Reference proteome</keyword>
<sequence>MRTKQGKPDKCKYCDSTRIIPGVNGSPSDNEIYTLKLQDKIALIGCFEIIKGCAIWACADCGEWVQDEAYLYDESNSELIQAYEDAVKNAVDNLEVLSETEMRKLIGFRFLRSYSREYLDDRIFELVKTTESFLIKTADGTKHEFVSNSLIPIDYFGMMDDYLGEEGTKEFAVWIHKKEREAVATRVASGKIQVKRKDIASSEGQSP</sequence>
<accession>A0A3D3R4A3</accession>
<evidence type="ECO:0000313" key="1">
    <source>
        <dbReference type="EMBL" id="HCO23653.1"/>
    </source>
</evidence>